<name>A0A8J6P4Y7_9BACT</name>
<accession>A0A8J6P4Y7</accession>
<sequence>MRKKILALVLCLVVFVLTAVFAVASIKVAQTDIDKKSNDWEKNSLNEIHAVRSIIFKWINAWKNKDLAGFMSYYSPEFRSGTLDYHGWRVKKTKLFKRPGVIFLEISNLLIFIEGKEAKVSFLQDYTDAYLADVGEKNMKLIKLNDSWKIISEEWKPINGN</sequence>
<feature type="domain" description="Cds6 C-terminal" evidence="2">
    <location>
        <begin position="51"/>
        <end position="154"/>
    </location>
</feature>
<evidence type="ECO:0000313" key="4">
    <source>
        <dbReference type="Proteomes" id="UP000605201"/>
    </source>
</evidence>
<dbReference type="AlphaFoldDB" id="A0A8J6P4Y7"/>
<organism evidence="3 4">
    <name type="scientific">Candidatus Desulfatibia vada</name>
    <dbReference type="NCBI Taxonomy" id="2841696"/>
    <lineage>
        <taxon>Bacteria</taxon>
        <taxon>Pseudomonadati</taxon>
        <taxon>Thermodesulfobacteriota</taxon>
        <taxon>Desulfobacteria</taxon>
        <taxon>Desulfobacterales</taxon>
        <taxon>Desulfobacterales incertae sedis</taxon>
        <taxon>Candidatus Desulfatibia</taxon>
    </lineage>
</organism>
<evidence type="ECO:0000313" key="3">
    <source>
        <dbReference type="EMBL" id="MBC8434553.1"/>
    </source>
</evidence>
<gene>
    <name evidence="3" type="ORF">H8D96_21805</name>
</gene>
<feature type="chain" id="PRO_5035256891" description="Cds6 C-terminal domain-containing protein" evidence="1">
    <location>
        <begin position="23"/>
        <end position="161"/>
    </location>
</feature>
<dbReference type="InterPro" id="IPR032710">
    <property type="entry name" value="NTF2-like_dom_sf"/>
</dbReference>
<dbReference type="Pfam" id="PF24125">
    <property type="entry name" value="Cds6_C"/>
    <property type="match status" value="1"/>
</dbReference>
<evidence type="ECO:0000259" key="2">
    <source>
        <dbReference type="Pfam" id="PF24125"/>
    </source>
</evidence>
<dbReference type="SUPFAM" id="SSF54427">
    <property type="entry name" value="NTF2-like"/>
    <property type="match status" value="1"/>
</dbReference>
<keyword evidence="1" id="KW-0732">Signal</keyword>
<dbReference type="EMBL" id="JACNIG010000459">
    <property type="protein sequence ID" value="MBC8434553.1"/>
    <property type="molecule type" value="Genomic_DNA"/>
</dbReference>
<dbReference type="Proteomes" id="UP000605201">
    <property type="component" value="Unassembled WGS sequence"/>
</dbReference>
<dbReference type="Gene3D" id="3.10.450.50">
    <property type="match status" value="1"/>
</dbReference>
<comment type="caution">
    <text evidence="3">The sequence shown here is derived from an EMBL/GenBank/DDBJ whole genome shotgun (WGS) entry which is preliminary data.</text>
</comment>
<evidence type="ECO:0000256" key="1">
    <source>
        <dbReference type="SAM" id="SignalP"/>
    </source>
</evidence>
<protein>
    <recommendedName>
        <fullName evidence="2">Cds6 C-terminal domain-containing protein</fullName>
    </recommendedName>
</protein>
<reference evidence="3 4" key="1">
    <citation type="submission" date="2020-08" db="EMBL/GenBank/DDBJ databases">
        <title>Bridging the membrane lipid divide: bacteria of the FCB group superphylum have the potential to synthesize archaeal ether lipids.</title>
        <authorList>
            <person name="Villanueva L."/>
            <person name="Von Meijenfeldt F.A.B."/>
            <person name="Westbye A.B."/>
            <person name="Yadav S."/>
            <person name="Hopmans E.C."/>
            <person name="Dutilh B.E."/>
            <person name="Sinninghe Damste J.S."/>
        </authorList>
    </citation>
    <scope>NUCLEOTIDE SEQUENCE [LARGE SCALE GENOMIC DNA]</scope>
    <source>
        <strain evidence="3">NIOZ-UU17</strain>
    </source>
</reference>
<feature type="signal peptide" evidence="1">
    <location>
        <begin position="1"/>
        <end position="22"/>
    </location>
</feature>
<dbReference type="InterPro" id="IPR056203">
    <property type="entry name" value="Cds6_C"/>
</dbReference>
<proteinExistence type="predicted"/>